<comment type="subcellular location">
    <subcellularLocation>
        <location evidence="1">Membrane</location>
        <topology evidence="1">Multi-pass membrane protein</topology>
    </subcellularLocation>
</comment>
<dbReference type="Pfam" id="PF01284">
    <property type="entry name" value="MARVEL"/>
    <property type="match status" value="1"/>
</dbReference>
<dbReference type="PANTHER" id="PTHR37451:SF1">
    <property type="entry name" value="MARVEL DOMAIN-CONTAINING PROTEIN"/>
    <property type="match status" value="1"/>
</dbReference>
<feature type="transmembrane region" description="Helical" evidence="5">
    <location>
        <begin position="7"/>
        <end position="31"/>
    </location>
</feature>
<keyword evidence="2 5" id="KW-0812">Transmembrane</keyword>
<dbReference type="GO" id="GO:0016020">
    <property type="term" value="C:membrane"/>
    <property type="evidence" value="ECO:0007669"/>
    <property type="project" value="UniProtKB-SubCell"/>
</dbReference>
<accession>A0AAE0P1E9</accession>
<evidence type="ECO:0000256" key="4">
    <source>
        <dbReference type="ARBA" id="ARBA00023136"/>
    </source>
</evidence>
<feature type="transmembrane region" description="Helical" evidence="5">
    <location>
        <begin position="113"/>
        <end position="134"/>
    </location>
</feature>
<reference evidence="7" key="1">
    <citation type="journal article" date="2023" name="Mol. Phylogenet. Evol.">
        <title>Genome-scale phylogeny and comparative genomics of the fungal order Sordariales.</title>
        <authorList>
            <person name="Hensen N."/>
            <person name="Bonometti L."/>
            <person name="Westerberg I."/>
            <person name="Brannstrom I.O."/>
            <person name="Guillou S."/>
            <person name="Cros-Aarteil S."/>
            <person name="Calhoun S."/>
            <person name="Haridas S."/>
            <person name="Kuo A."/>
            <person name="Mondo S."/>
            <person name="Pangilinan J."/>
            <person name="Riley R."/>
            <person name="LaButti K."/>
            <person name="Andreopoulos B."/>
            <person name="Lipzen A."/>
            <person name="Chen C."/>
            <person name="Yan M."/>
            <person name="Daum C."/>
            <person name="Ng V."/>
            <person name="Clum A."/>
            <person name="Steindorff A."/>
            <person name="Ohm R.A."/>
            <person name="Martin F."/>
            <person name="Silar P."/>
            <person name="Natvig D.O."/>
            <person name="Lalanne C."/>
            <person name="Gautier V."/>
            <person name="Ament-Velasquez S.L."/>
            <person name="Kruys A."/>
            <person name="Hutchinson M.I."/>
            <person name="Powell A.J."/>
            <person name="Barry K."/>
            <person name="Miller A.N."/>
            <person name="Grigoriev I.V."/>
            <person name="Debuchy R."/>
            <person name="Gladieux P."/>
            <person name="Hiltunen Thoren M."/>
            <person name="Johannesson H."/>
        </authorList>
    </citation>
    <scope>NUCLEOTIDE SEQUENCE</scope>
    <source>
        <strain evidence="7">FGSC 1904</strain>
    </source>
</reference>
<name>A0AAE0P1E9_SORBR</name>
<feature type="transmembrane region" description="Helical" evidence="5">
    <location>
        <begin position="37"/>
        <end position="58"/>
    </location>
</feature>
<feature type="domain" description="MARVEL" evidence="6">
    <location>
        <begin position="15"/>
        <end position="127"/>
    </location>
</feature>
<organism evidence="7 8">
    <name type="scientific">Sordaria brevicollis</name>
    <dbReference type="NCBI Taxonomy" id="83679"/>
    <lineage>
        <taxon>Eukaryota</taxon>
        <taxon>Fungi</taxon>
        <taxon>Dikarya</taxon>
        <taxon>Ascomycota</taxon>
        <taxon>Pezizomycotina</taxon>
        <taxon>Sordariomycetes</taxon>
        <taxon>Sordariomycetidae</taxon>
        <taxon>Sordariales</taxon>
        <taxon>Sordariaceae</taxon>
        <taxon>Sordaria</taxon>
    </lineage>
</organism>
<dbReference type="PANTHER" id="PTHR37451">
    <property type="entry name" value="MARVEL DOMAIN"/>
    <property type="match status" value="1"/>
</dbReference>
<dbReference type="AlphaFoldDB" id="A0AAE0P1E9"/>
<keyword evidence="4 5" id="KW-0472">Membrane</keyword>
<evidence type="ECO:0000313" key="8">
    <source>
        <dbReference type="Proteomes" id="UP001281003"/>
    </source>
</evidence>
<gene>
    <name evidence="7" type="ORF">B0T20DRAFT_80524</name>
</gene>
<keyword evidence="8" id="KW-1185">Reference proteome</keyword>
<feature type="transmembrane region" description="Helical" evidence="5">
    <location>
        <begin position="70"/>
        <end position="93"/>
    </location>
</feature>
<keyword evidence="3 5" id="KW-1133">Transmembrane helix</keyword>
<proteinExistence type="predicted"/>
<evidence type="ECO:0000256" key="1">
    <source>
        <dbReference type="ARBA" id="ARBA00004141"/>
    </source>
</evidence>
<comment type="caution">
    <text evidence="7">The sequence shown here is derived from an EMBL/GenBank/DDBJ whole genome shotgun (WGS) entry which is preliminary data.</text>
</comment>
<protein>
    <recommendedName>
        <fullName evidence="6">MARVEL domain-containing protein</fullName>
    </recommendedName>
</protein>
<evidence type="ECO:0000256" key="5">
    <source>
        <dbReference type="SAM" id="Phobius"/>
    </source>
</evidence>
<reference evidence="7" key="2">
    <citation type="submission" date="2023-07" db="EMBL/GenBank/DDBJ databases">
        <authorList>
            <consortium name="Lawrence Berkeley National Laboratory"/>
            <person name="Haridas S."/>
            <person name="Hensen N."/>
            <person name="Bonometti L."/>
            <person name="Westerberg I."/>
            <person name="Brannstrom I.O."/>
            <person name="Guillou S."/>
            <person name="Cros-Aarteil S."/>
            <person name="Calhoun S."/>
            <person name="Kuo A."/>
            <person name="Mondo S."/>
            <person name="Pangilinan J."/>
            <person name="Riley R."/>
            <person name="LaButti K."/>
            <person name="Andreopoulos B."/>
            <person name="Lipzen A."/>
            <person name="Chen C."/>
            <person name="Yanf M."/>
            <person name="Daum C."/>
            <person name="Ng V."/>
            <person name="Clum A."/>
            <person name="Steindorff A."/>
            <person name="Ohm R."/>
            <person name="Martin F."/>
            <person name="Silar P."/>
            <person name="Natvig D."/>
            <person name="Lalanne C."/>
            <person name="Gautier V."/>
            <person name="Ament-velasquez S.L."/>
            <person name="Kruys A."/>
            <person name="Hutchinson M.I."/>
            <person name="Powell A.J."/>
            <person name="Barry K."/>
            <person name="Miller A.N."/>
            <person name="Grigoriev I.V."/>
            <person name="Debuchy R."/>
            <person name="Gladieux P."/>
            <person name="Thoren M.H."/>
            <person name="Johannesson H."/>
        </authorList>
    </citation>
    <scope>NUCLEOTIDE SEQUENCE</scope>
    <source>
        <strain evidence="7">FGSC 1904</strain>
    </source>
</reference>
<sequence length="149" mass="16317">MESLKHYVPYAHMAATLFGLIELGLTCYLVSPWGAHSIFAFLLFCSVWTLLVLVYIGLGPSYFPKSFQRTIALALEWLTMIFWFAGSIALAVLHGSPSCGANTYCGSTEAANAFGFLLWIVFLFIVVVDTMATLKGRARGQRAKPVVGV</sequence>
<dbReference type="Proteomes" id="UP001281003">
    <property type="component" value="Unassembled WGS sequence"/>
</dbReference>
<evidence type="ECO:0000256" key="3">
    <source>
        <dbReference type="ARBA" id="ARBA00022989"/>
    </source>
</evidence>
<dbReference type="InterPro" id="IPR008253">
    <property type="entry name" value="Marvel"/>
</dbReference>
<evidence type="ECO:0000259" key="6">
    <source>
        <dbReference type="Pfam" id="PF01284"/>
    </source>
</evidence>
<evidence type="ECO:0000313" key="7">
    <source>
        <dbReference type="EMBL" id="KAK3391489.1"/>
    </source>
</evidence>
<evidence type="ECO:0000256" key="2">
    <source>
        <dbReference type="ARBA" id="ARBA00022692"/>
    </source>
</evidence>
<dbReference type="EMBL" id="JAUTDP010000013">
    <property type="protein sequence ID" value="KAK3391489.1"/>
    <property type="molecule type" value="Genomic_DNA"/>
</dbReference>